<evidence type="ECO:0000256" key="1">
    <source>
        <dbReference type="ARBA" id="ARBA00003784"/>
    </source>
</evidence>
<dbReference type="InterPro" id="IPR038376">
    <property type="entry name" value="ATP_synth_asu_C_sf"/>
</dbReference>
<feature type="domain" description="ATPase F1/V1/A1 complex alpha/beta subunit N-terminal" evidence="21">
    <location>
        <begin position="29"/>
        <end position="94"/>
    </location>
</feature>
<comment type="catalytic activity">
    <reaction evidence="15 18">
        <text>ATP + H2O + 4 H(+)(in) = ADP + phosphate + 5 H(+)(out)</text>
        <dbReference type="Rhea" id="RHEA:57720"/>
        <dbReference type="ChEBI" id="CHEBI:15377"/>
        <dbReference type="ChEBI" id="CHEBI:15378"/>
        <dbReference type="ChEBI" id="CHEBI:30616"/>
        <dbReference type="ChEBI" id="CHEBI:43474"/>
        <dbReference type="ChEBI" id="CHEBI:456216"/>
        <dbReference type="EC" id="7.1.2.2"/>
    </reaction>
</comment>
<dbReference type="CDD" id="cd01132">
    <property type="entry name" value="F1-ATPase_alpha_CD"/>
    <property type="match status" value="1"/>
</dbReference>
<keyword evidence="15 17" id="KW-0793">Thylakoid</keyword>
<dbReference type="CDD" id="cd18116">
    <property type="entry name" value="ATP-synt_F1_alpha_N"/>
    <property type="match status" value="1"/>
</dbReference>
<accession>A0A248RDD4</accession>
<dbReference type="InterPro" id="IPR023366">
    <property type="entry name" value="ATP_synth_asu-like_sf"/>
</dbReference>
<name>A0A248RDD4_9MONI</name>
<evidence type="ECO:0000256" key="18">
    <source>
        <dbReference type="RuleBase" id="RU004286"/>
    </source>
</evidence>
<comment type="subunit">
    <text evidence="15 18">F-type ATPases have 2 components, CF(1) - the catalytic core - and CF(0) - the membrane proton channel. CF(1) has five subunits: alpha(3), beta(3), gamma(1), delta(1), epsilon(1). CF(0) has four main subunits: a, b, b' and c.</text>
</comment>
<dbReference type="InterPro" id="IPR036121">
    <property type="entry name" value="ATPase_F1/V1/A1_a/bsu_N_sf"/>
</dbReference>
<evidence type="ECO:0000259" key="19">
    <source>
        <dbReference type="Pfam" id="PF00006"/>
    </source>
</evidence>
<evidence type="ECO:0000256" key="12">
    <source>
        <dbReference type="ARBA" id="ARBA00023136"/>
    </source>
</evidence>
<evidence type="ECO:0000256" key="4">
    <source>
        <dbReference type="ARBA" id="ARBA00011648"/>
    </source>
</evidence>
<dbReference type="InterPro" id="IPR005294">
    <property type="entry name" value="ATP_synth_F1_asu"/>
</dbReference>
<dbReference type="Gene3D" id="3.40.50.300">
    <property type="entry name" value="P-loop containing nucleotide triphosphate hydrolases"/>
    <property type="match status" value="1"/>
</dbReference>
<dbReference type="NCBIfam" id="NF009884">
    <property type="entry name" value="PRK13343.1"/>
    <property type="match status" value="1"/>
</dbReference>
<evidence type="ECO:0000259" key="21">
    <source>
        <dbReference type="Pfam" id="PF02874"/>
    </source>
</evidence>
<dbReference type="InterPro" id="IPR000793">
    <property type="entry name" value="ATP_synth_asu_C"/>
</dbReference>
<keyword evidence="7 15" id="KW-0547">Nucleotide-binding</keyword>
<dbReference type="HAMAP" id="MF_01346">
    <property type="entry name" value="ATP_synth_alpha_bact"/>
    <property type="match status" value="1"/>
</dbReference>
<dbReference type="AlphaFoldDB" id="A0A248RDD4"/>
<feature type="site" description="Required for activity" evidence="15">
    <location>
        <position position="364"/>
    </location>
</feature>
<comment type="similarity">
    <text evidence="3 15 16">Belongs to the ATPase alpha/beta chains family.</text>
</comment>
<evidence type="ECO:0000256" key="11">
    <source>
        <dbReference type="ARBA" id="ARBA00023065"/>
    </source>
</evidence>
<dbReference type="PANTHER" id="PTHR48082">
    <property type="entry name" value="ATP SYNTHASE SUBUNIT ALPHA, MITOCHONDRIAL"/>
    <property type="match status" value="1"/>
</dbReference>
<dbReference type="NCBIfam" id="TIGR00962">
    <property type="entry name" value="atpA"/>
    <property type="match status" value="1"/>
</dbReference>
<comment type="function">
    <text evidence="1 15 18">Produces ATP from ADP in the presence of a proton gradient across the membrane. The alpha chain is a regulatory subunit.</text>
</comment>
<evidence type="ECO:0000256" key="16">
    <source>
        <dbReference type="RuleBase" id="RU000339"/>
    </source>
</evidence>
<dbReference type="GO" id="GO:0005524">
    <property type="term" value="F:ATP binding"/>
    <property type="evidence" value="ECO:0007669"/>
    <property type="project" value="UniProtKB-UniRule"/>
</dbReference>
<keyword evidence="13 15" id="KW-0139">CF(1)</keyword>
<keyword evidence="9 15" id="KW-0067">ATP-binding</keyword>
<keyword evidence="5 15" id="KW-0813">Transport</keyword>
<evidence type="ECO:0000256" key="15">
    <source>
        <dbReference type="HAMAP-Rule" id="MF_01346"/>
    </source>
</evidence>
<keyword evidence="6 17" id="KW-0150">Chloroplast</keyword>
<dbReference type="CDD" id="cd18113">
    <property type="entry name" value="ATP-synt_F1_alpha_C"/>
    <property type="match status" value="1"/>
</dbReference>
<dbReference type="InterPro" id="IPR004100">
    <property type="entry name" value="ATPase_F1/V1/A1_a/bsu_N"/>
</dbReference>
<keyword evidence="8 15" id="KW-0375">Hydrogen ion transport</keyword>
<dbReference type="FunFam" id="1.20.150.20:FF:000001">
    <property type="entry name" value="ATP synthase subunit alpha"/>
    <property type="match status" value="1"/>
</dbReference>
<keyword evidence="12 15" id="KW-0472">Membrane</keyword>
<dbReference type="FunFam" id="2.40.30.20:FF:000001">
    <property type="entry name" value="ATP synthase subunit alpha"/>
    <property type="match status" value="1"/>
</dbReference>
<evidence type="ECO:0000256" key="14">
    <source>
        <dbReference type="ARBA" id="ARBA00023310"/>
    </source>
</evidence>
<organism evidence="22">
    <name type="scientific">Homalosorus pycnocarpos</name>
    <dbReference type="NCBI Taxonomy" id="86699"/>
    <lineage>
        <taxon>Eukaryota</taxon>
        <taxon>Viridiplantae</taxon>
        <taxon>Streptophyta</taxon>
        <taxon>Embryophyta</taxon>
        <taxon>Tracheophyta</taxon>
        <taxon>Polypodiopsida</taxon>
        <taxon>Polypodiidae</taxon>
        <taxon>Polypodiales</taxon>
        <taxon>Aspleniineae</taxon>
        <taxon>Diplaziopsidaceae</taxon>
        <taxon>Homalosorus</taxon>
    </lineage>
</organism>
<dbReference type="GeneID" id="33947547"/>
<dbReference type="InterPro" id="IPR033732">
    <property type="entry name" value="ATP_synth_F1_a_nt-bd_dom"/>
</dbReference>
<dbReference type="EC" id="7.1.2.2" evidence="15 18"/>
<sequence length="507" mass="54901">MVINIRPDEISSIIRKQIEGYVPEVKVVNIGTVLQVGDGIARIHGLNKVMAGESVESEDGTVGIALNLESDNVGAVLTGDGLTIQEGSSVRATGKIAQIPVSNSFLGRVVNALAQPIDGKGQIPASEFRSIESPAPGIISRRSVYEPLQTGLIAIDSMIPIGRGQRELIIGDRQTGKTAVATDTILNQKGQNVICVYVAIGQKASSVAQVVDTFQDRGAMEYTIVVSETANSPATLQYLAPYTGAALAEYFMYRKQHTPIIYDDLSKQAQAYRQMSLLLRRPPGREAYPGDVFYPHSRLLERAAKLSIQLGEGSMTASPIVETQAGDVSAYIPTNVISITDGQIFSSADLFNAGIRPAINVGISVSRVGSAAQIKAMKQVAGKLKLELAQFAELEAFAQFASDLDKTTQNQLARGQRLRELLKQSQSAPLSVEEQVATTYTGVNGYLDVPEVEQVKRFLVQLREYVITNKPQFGEITRSTKVSTEQAETLLKEAIKESTEIFLLQEK</sequence>
<evidence type="ECO:0000256" key="17">
    <source>
        <dbReference type="RuleBase" id="RU000341"/>
    </source>
</evidence>
<dbReference type="Gene3D" id="1.20.150.20">
    <property type="entry name" value="ATP synthase alpha/beta chain, C-terminal domain"/>
    <property type="match status" value="1"/>
</dbReference>
<evidence type="ECO:0000256" key="2">
    <source>
        <dbReference type="ARBA" id="ARBA00004170"/>
    </source>
</evidence>
<dbReference type="GO" id="GO:0045259">
    <property type="term" value="C:proton-transporting ATP synthase complex"/>
    <property type="evidence" value="ECO:0007669"/>
    <property type="project" value="UniProtKB-KW"/>
</dbReference>
<evidence type="ECO:0000256" key="10">
    <source>
        <dbReference type="ARBA" id="ARBA00022967"/>
    </source>
</evidence>
<keyword evidence="14 15" id="KW-0066">ATP synthesis</keyword>
<keyword evidence="18 22" id="KW-0934">Plastid</keyword>
<dbReference type="EMBL" id="KY427349">
    <property type="protein sequence ID" value="ASU95451.1"/>
    <property type="molecule type" value="Genomic_DNA"/>
</dbReference>
<dbReference type="Gene3D" id="2.40.30.20">
    <property type="match status" value="1"/>
</dbReference>
<evidence type="ECO:0000256" key="13">
    <source>
        <dbReference type="ARBA" id="ARBA00023196"/>
    </source>
</evidence>
<keyword evidence="11 15" id="KW-0406">Ion transport</keyword>
<dbReference type="PROSITE" id="PS00152">
    <property type="entry name" value="ATPASE_ALPHA_BETA"/>
    <property type="match status" value="1"/>
</dbReference>
<reference evidence="22" key="1">
    <citation type="journal article" date="2017" name="Genome Biol. Evol.">
        <title>Plastid Phylogenomics Resolve Deep Relationships among Eupolypod II Ferns with Rapid Radiation and Rate Heterogeneity.</title>
        <authorList>
            <person name="Wei R."/>
            <person name="Yan Y.-H."/>
            <person name="Harris A.J."/>
            <person name="Kang J.-S."/>
            <person name="Shen H."/>
            <person name="Xiang Q.-P."/>
            <person name="Zhang X.-C."/>
        </authorList>
    </citation>
    <scope>NUCLEOTIDE SEQUENCE</scope>
</reference>
<dbReference type="GO" id="GO:0046933">
    <property type="term" value="F:proton-transporting ATP synthase activity, rotational mechanism"/>
    <property type="evidence" value="ECO:0007669"/>
    <property type="project" value="UniProtKB-UniRule"/>
</dbReference>
<evidence type="ECO:0000256" key="7">
    <source>
        <dbReference type="ARBA" id="ARBA00022741"/>
    </source>
</evidence>
<dbReference type="InterPro" id="IPR000194">
    <property type="entry name" value="ATPase_F1/V1/A1_a/bsu_nucl-bd"/>
</dbReference>
<dbReference type="FunFam" id="3.40.50.300:FF:000002">
    <property type="entry name" value="ATP synthase subunit alpha"/>
    <property type="match status" value="1"/>
</dbReference>
<evidence type="ECO:0000256" key="8">
    <source>
        <dbReference type="ARBA" id="ARBA00022781"/>
    </source>
</evidence>
<dbReference type="Pfam" id="PF00006">
    <property type="entry name" value="ATP-synt_ab"/>
    <property type="match status" value="1"/>
</dbReference>
<dbReference type="RefSeq" id="YP_009426758.1">
    <property type="nucleotide sequence ID" value="NC_035855.1"/>
</dbReference>
<dbReference type="GO" id="GO:0009535">
    <property type="term" value="C:chloroplast thylakoid membrane"/>
    <property type="evidence" value="ECO:0007669"/>
    <property type="project" value="UniProtKB-SubCell"/>
</dbReference>
<feature type="binding site" evidence="15">
    <location>
        <begin position="171"/>
        <end position="178"/>
    </location>
    <ligand>
        <name>ATP</name>
        <dbReference type="ChEBI" id="CHEBI:30616"/>
    </ligand>
</feature>
<evidence type="ECO:0000256" key="9">
    <source>
        <dbReference type="ARBA" id="ARBA00022840"/>
    </source>
</evidence>
<dbReference type="GO" id="GO:0043531">
    <property type="term" value="F:ADP binding"/>
    <property type="evidence" value="ECO:0007669"/>
    <property type="project" value="TreeGrafter"/>
</dbReference>
<gene>
    <name evidence="15 18 22" type="primary">atpA</name>
</gene>
<comment type="subcellular location">
    <subcellularLocation>
        <location evidence="2">Membrane</location>
        <topology evidence="2">Peripheral membrane protein</topology>
    </subcellularLocation>
    <subcellularLocation>
        <location evidence="15 17">Plastid</location>
        <location evidence="15 17">Chloroplast thylakoid membrane</location>
        <topology evidence="15 17">Peripheral membrane protein</topology>
    </subcellularLocation>
</comment>
<dbReference type="InterPro" id="IPR020003">
    <property type="entry name" value="ATPase_a/bsu_AS"/>
</dbReference>
<keyword evidence="10 15" id="KW-1278">Translocase</keyword>
<dbReference type="Pfam" id="PF00306">
    <property type="entry name" value="ATP-synt_ab_C"/>
    <property type="match status" value="1"/>
</dbReference>
<proteinExistence type="inferred from homology"/>
<dbReference type="SUPFAM" id="SSF50615">
    <property type="entry name" value="N-terminal domain of alpha and beta subunits of F1 ATP synthase"/>
    <property type="match status" value="1"/>
</dbReference>
<evidence type="ECO:0000313" key="22">
    <source>
        <dbReference type="EMBL" id="ASU95451.1"/>
    </source>
</evidence>
<dbReference type="SUPFAM" id="SSF47917">
    <property type="entry name" value="C-terminal domain of alpha and beta subunits of F1 ATP synthase"/>
    <property type="match status" value="1"/>
</dbReference>
<comment type="subunit">
    <text evidence="4">F-type ATPases have 2 components, CF(1) - the catalytic core - and CF(0) - the membrane proton channel. CF(1) has five subunits: alpha(3), beta(3), gamma(1), delta(1), epsilon(1). CF(0) has three main subunits: a, b and c.</text>
</comment>
<dbReference type="SUPFAM" id="SSF52540">
    <property type="entry name" value="P-loop containing nucleoside triphosphate hydrolases"/>
    <property type="match status" value="1"/>
</dbReference>
<geneLocation type="chloroplast" evidence="22"/>
<evidence type="ECO:0000256" key="3">
    <source>
        <dbReference type="ARBA" id="ARBA00008936"/>
    </source>
</evidence>
<feature type="domain" description="ATPase F1/V1/A1 complex alpha/beta subunit nucleotide-binding" evidence="19">
    <location>
        <begin position="151"/>
        <end position="366"/>
    </location>
</feature>
<evidence type="ECO:0000256" key="6">
    <source>
        <dbReference type="ARBA" id="ARBA00022528"/>
    </source>
</evidence>
<dbReference type="InterPro" id="IPR027417">
    <property type="entry name" value="P-loop_NTPase"/>
</dbReference>
<evidence type="ECO:0000259" key="20">
    <source>
        <dbReference type="Pfam" id="PF00306"/>
    </source>
</evidence>
<dbReference type="Pfam" id="PF02874">
    <property type="entry name" value="ATP-synt_ab_N"/>
    <property type="match status" value="1"/>
</dbReference>
<dbReference type="PANTHER" id="PTHR48082:SF2">
    <property type="entry name" value="ATP SYNTHASE SUBUNIT ALPHA, MITOCHONDRIAL"/>
    <property type="match status" value="1"/>
</dbReference>
<feature type="domain" description="ATP synthase alpha subunit C-terminal" evidence="20">
    <location>
        <begin position="373"/>
        <end position="497"/>
    </location>
</feature>
<evidence type="ECO:0000256" key="5">
    <source>
        <dbReference type="ARBA" id="ARBA00022448"/>
    </source>
</evidence>
<protein>
    <recommendedName>
        <fullName evidence="15 18">ATP synthase subunit alpha, chloroplastic</fullName>
        <ecNumber evidence="15 18">7.1.2.2</ecNumber>
    </recommendedName>
    <alternativeName>
        <fullName evidence="15">ATP synthase F1 sector subunit alpha</fullName>
    </alternativeName>
    <alternativeName>
        <fullName evidence="15">F-ATPase subunit alpha</fullName>
    </alternativeName>
</protein>